<dbReference type="RefSeq" id="XP_024374373.1">
    <property type="nucleotide sequence ID" value="XM_024518605.2"/>
</dbReference>
<proteinExistence type="inferred from homology"/>
<reference evidence="6" key="3">
    <citation type="submission" date="2020-12" db="UniProtKB">
        <authorList>
            <consortium name="EnsemblPlants"/>
        </authorList>
    </citation>
    <scope>IDENTIFICATION</scope>
</reference>
<accession>A0A2K1KMC5</accession>
<dbReference type="PaxDb" id="3218-PP1S337_39V6.2"/>
<evidence type="ECO:0000313" key="6">
    <source>
        <dbReference type="EnsemblPlants" id="PAC:32919561.CDS.1"/>
    </source>
</evidence>
<dbReference type="STRING" id="3218.A0A2K1KMC5"/>
<dbReference type="OrthoDB" id="409136at2759"/>
<dbReference type="Gene3D" id="2.20.25.10">
    <property type="match status" value="1"/>
</dbReference>
<evidence type="ECO:0000256" key="2">
    <source>
        <dbReference type="ARBA" id="ARBA00022723"/>
    </source>
</evidence>
<sequence>MGFHKLLVVHDGQSHTVDYESDEGEDILKVQLFSVTNVLPENQNLPNLTELVSGLQSLTLVEGQDGIFTLKSLGEKRVPVPVVQPSSIVTIPLSVQSDEDLARALQAEEDALFAQRQQRVDQSSRGRATLEAKLQSYYEQVMQYEDLARQNAARSSVSIDELEEKALVALAKEGKSIVSDSEKDIAILVQLLLWFKKSFKWVNQPDCTDCGSKSFMIGRGNSTAEELRYGASRVELFRCSGCQREIRFPRYSDAMKLLETRSGRCGEWANCFTLYCRAFGYQARLVLDFTDHVWTECFSTVHNRWMHFDPCEAAFDKPLLYESGWNKKLNYVFALANDGVYDVTKRYTRKWSEVLSRRTEATEAVVQDVVSALTARARISKPTHELRTLQIRDSQEKEELQASVMEISSSPSPLPGRQSGSQQWRMLRGEVGSAGNVSTSLSVPVRTCADEHVRDILMALGDLLRSTDPTKVISLWRRVLLKLQSQPYKMRRELFGKHAWLKDECSLPLLQAVGLKREIQDDDRVLLLLEGNPVKTALALPVAIEQLENLSQELEKKGVVNVDLTVFSKWRRLSGGNACASGEELPFEVASAAFDGLRGTKWLDPKGATGGWIEYRLPAGTSATLVGYQVTSANDCPERDPMAWVVEGLADGSDNVAQIWKLLDSQGEQFNDRYLKKRYVVDPEKMFPCSVFRFRCLSARETSSSQNTILQVANIDFFSSESQ</sequence>
<dbReference type="EnsemblPlants" id="Pp3c4_6120V3.1">
    <property type="protein sequence ID" value="PAC:32919561.CDS.1"/>
    <property type="gene ID" value="Pp3c4_6120"/>
</dbReference>
<dbReference type="GO" id="GO:0005829">
    <property type="term" value="C:cytosol"/>
    <property type="evidence" value="ECO:0000318"/>
    <property type="project" value="GO_Central"/>
</dbReference>
<dbReference type="SMART" id="SM00460">
    <property type="entry name" value="TGc"/>
    <property type="match status" value="1"/>
</dbReference>
<dbReference type="InterPro" id="IPR038765">
    <property type="entry name" value="Papain-like_cys_pep_sf"/>
</dbReference>
<gene>
    <name evidence="6" type="primary">LOC112281750</name>
    <name evidence="5" type="ORF">PHYPA_005828</name>
</gene>
<reference evidence="5 7" key="1">
    <citation type="journal article" date="2008" name="Science">
        <title>The Physcomitrella genome reveals evolutionary insights into the conquest of land by plants.</title>
        <authorList>
            <person name="Rensing S."/>
            <person name="Lang D."/>
            <person name="Zimmer A."/>
            <person name="Terry A."/>
            <person name="Salamov A."/>
            <person name="Shapiro H."/>
            <person name="Nishiyama T."/>
            <person name="Perroud P.-F."/>
            <person name="Lindquist E."/>
            <person name="Kamisugi Y."/>
            <person name="Tanahashi T."/>
            <person name="Sakakibara K."/>
            <person name="Fujita T."/>
            <person name="Oishi K."/>
            <person name="Shin-I T."/>
            <person name="Kuroki Y."/>
            <person name="Toyoda A."/>
            <person name="Suzuki Y."/>
            <person name="Hashimoto A."/>
            <person name="Yamaguchi K."/>
            <person name="Sugano A."/>
            <person name="Kohara Y."/>
            <person name="Fujiyama A."/>
            <person name="Anterola A."/>
            <person name="Aoki S."/>
            <person name="Ashton N."/>
            <person name="Barbazuk W.B."/>
            <person name="Barker E."/>
            <person name="Bennetzen J."/>
            <person name="Bezanilla M."/>
            <person name="Blankenship R."/>
            <person name="Cho S.H."/>
            <person name="Dutcher S."/>
            <person name="Estelle M."/>
            <person name="Fawcett J.A."/>
            <person name="Gundlach H."/>
            <person name="Hanada K."/>
            <person name="Heyl A."/>
            <person name="Hicks K.A."/>
            <person name="Hugh J."/>
            <person name="Lohr M."/>
            <person name="Mayer K."/>
            <person name="Melkozernov A."/>
            <person name="Murata T."/>
            <person name="Nelson D."/>
            <person name="Pils B."/>
            <person name="Prigge M."/>
            <person name="Reiss B."/>
            <person name="Renner T."/>
            <person name="Rombauts S."/>
            <person name="Rushton P."/>
            <person name="Sanderfoot A."/>
            <person name="Schween G."/>
            <person name="Shiu S.-H."/>
            <person name="Stueber K."/>
            <person name="Theodoulou F.L."/>
            <person name="Tu H."/>
            <person name="Van de Peer Y."/>
            <person name="Verrier P.J."/>
            <person name="Waters E."/>
            <person name="Wood A."/>
            <person name="Yang L."/>
            <person name="Cove D."/>
            <person name="Cuming A."/>
            <person name="Hasebe M."/>
            <person name="Lucas S."/>
            <person name="Mishler D.B."/>
            <person name="Reski R."/>
            <person name="Grigoriev I."/>
            <person name="Quatrano R.S."/>
            <person name="Boore J.L."/>
        </authorList>
    </citation>
    <scope>NUCLEOTIDE SEQUENCE [LARGE SCALE GENOMIC DNA]</scope>
    <source>
        <strain evidence="6 7">cv. Gransden 2004</strain>
    </source>
</reference>
<dbReference type="Gramene" id="Pp3c4_6120V3.3">
    <property type="protein sequence ID" value="PAC:32919562.CDS.1"/>
    <property type="gene ID" value="Pp3c4_6120"/>
</dbReference>
<dbReference type="Gene3D" id="2.60.120.260">
    <property type="entry name" value="Galactose-binding domain-like"/>
    <property type="match status" value="1"/>
</dbReference>
<comment type="similarity">
    <text evidence="1">Belongs to the transglutaminase-like superfamily. PNGase family.</text>
</comment>
<dbReference type="GO" id="GO:0000224">
    <property type="term" value="F:peptide-N4-(N-acetyl-beta-glucosaminyl)asparagine amidase activity"/>
    <property type="evidence" value="ECO:0000318"/>
    <property type="project" value="GO_Central"/>
</dbReference>
<dbReference type="Proteomes" id="UP000006727">
    <property type="component" value="Chromosome 4"/>
</dbReference>
<dbReference type="GO" id="GO:0006516">
    <property type="term" value="P:glycoprotein catabolic process"/>
    <property type="evidence" value="ECO:0000318"/>
    <property type="project" value="GO_Central"/>
</dbReference>
<keyword evidence="3" id="KW-0862">Zinc</keyword>
<dbReference type="InterPro" id="IPR050883">
    <property type="entry name" value="PNGase"/>
</dbReference>
<dbReference type="OMA" id="GIRSSKW"/>
<dbReference type="GO" id="GO:0005634">
    <property type="term" value="C:nucleus"/>
    <property type="evidence" value="ECO:0000318"/>
    <property type="project" value="GO_Central"/>
</dbReference>
<protein>
    <recommendedName>
        <fullName evidence="4">Transglutaminase-like domain-containing protein</fullName>
    </recommendedName>
</protein>
<dbReference type="GO" id="GO:0046872">
    <property type="term" value="F:metal ion binding"/>
    <property type="evidence" value="ECO:0007669"/>
    <property type="project" value="UniProtKB-KW"/>
</dbReference>
<feature type="domain" description="Transglutaminase-like" evidence="4">
    <location>
        <begin position="257"/>
        <end position="312"/>
    </location>
</feature>
<name>A0A2K1KMC5_PHYPA</name>
<keyword evidence="7" id="KW-1185">Reference proteome</keyword>
<evidence type="ECO:0000256" key="1">
    <source>
        <dbReference type="ARBA" id="ARBA00009390"/>
    </source>
</evidence>
<evidence type="ECO:0000256" key="3">
    <source>
        <dbReference type="ARBA" id="ARBA00022833"/>
    </source>
</evidence>
<dbReference type="EnsemblPlants" id="Pp3c4_6120V3.3">
    <property type="protein sequence ID" value="PAC:32919562.CDS.1"/>
    <property type="gene ID" value="Pp3c4_6120"/>
</dbReference>
<dbReference type="GeneID" id="112281750"/>
<dbReference type="PANTHER" id="PTHR12143">
    <property type="entry name" value="PEPTIDE N-GLYCANASE PNGASE -RELATED"/>
    <property type="match status" value="1"/>
</dbReference>
<evidence type="ECO:0000259" key="4">
    <source>
        <dbReference type="SMART" id="SM00460"/>
    </source>
</evidence>
<dbReference type="Pfam" id="PF01841">
    <property type="entry name" value="Transglut_core"/>
    <property type="match status" value="1"/>
</dbReference>
<evidence type="ECO:0000313" key="7">
    <source>
        <dbReference type="Proteomes" id="UP000006727"/>
    </source>
</evidence>
<dbReference type="Gene3D" id="3.10.620.30">
    <property type="match status" value="1"/>
</dbReference>
<keyword evidence="2" id="KW-0479">Metal-binding</keyword>
<dbReference type="AlphaFoldDB" id="A0A2K1KMC5"/>
<evidence type="ECO:0000313" key="5">
    <source>
        <dbReference type="EMBL" id="PNR54935.1"/>
    </source>
</evidence>
<organism evidence="5">
    <name type="scientific">Physcomitrium patens</name>
    <name type="common">Spreading-leaved earth moss</name>
    <name type="synonym">Physcomitrella patens</name>
    <dbReference type="NCBI Taxonomy" id="3218"/>
    <lineage>
        <taxon>Eukaryota</taxon>
        <taxon>Viridiplantae</taxon>
        <taxon>Streptophyta</taxon>
        <taxon>Embryophyta</taxon>
        <taxon>Bryophyta</taxon>
        <taxon>Bryophytina</taxon>
        <taxon>Bryopsida</taxon>
        <taxon>Funariidae</taxon>
        <taxon>Funariales</taxon>
        <taxon>Funariaceae</taxon>
        <taxon>Physcomitrium</taxon>
    </lineage>
</organism>
<dbReference type="Gramene" id="Pp3c4_6120V3.1">
    <property type="protein sequence ID" value="PAC:32919561.CDS.1"/>
    <property type="gene ID" value="Pp3c4_6120"/>
</dbReference>
<reference evidence="5 7" key="2">
    <citation type="journal article" date="2018" name="Plant J.">
        <title>The Physcomitrella patens chromosome-scale assembly reveals moss genome structure and evolution.</title>
        <authorList>
            <person name="Lang D."/>
            <person name="Ullrich K.K."/>
            <person name="Murat F."/>
            <person name="Fuchs J."/>
            <person name="Jenkins J."/>
            <person name="Haas F.B."/>
            <person name="Piednoel M."/>
            <person name="Gundlach H."/>
            <person name="Van Bel M."/>
            <person name="Meyberg R."/>
            <person name="Vives C."/>
            <person name="Morata J."/>
            <person name="Symeonidi A."/>
            <person name="Hiss M."/>
            <person name="Muchero W."/>
            <person name="Kamisugi Y."/>
            <person name="Saleh O."/>
            <person name="Blanc G."/>
            <person name="Decker E.L."/>
            <person name="van Gessel N."/>
            <person name="Grimwood J."/>
            <person name="Hayes R.D."/>
            <person name="Graham S.W."/>
            <person name="Gunter L.E."/>
            <person name="McDaniel S.F."/>
            <person name="Hoernstein S.N.W."/>
            <person name="Larsson A."/>
            <person name="Li F.W."/>
            <person name="Perroud P.F."/>
            <person name="Phillips J."/>
            <person name="Ranjan P."/>
            <person name="Rokshar D.S."/>
            <person name="Rothfels C.J."/>
            <person name="Schneider L."/>
            <person name="Shu S."/>
            <person name="Stevenson D.W."/>
            <person name="Thummler F."/>
            <person name="Tillich M."/>
            <person name="Villarreal Aguilar J.C."/>
            <person name="Widiez T."/>
            <person name="Wong G.K."/>
            <person name="Wymore A."/>
            <person name="Zhang Y."/>
            <person name="Zimmer A.D."/>
            <person name="Quatrano R.S."/>
            <person name="Mayer K.F.X."/>
            <person name="Goodstein D."/>
            <person name="Casacuberta J.M."/>
            <person name="Vandepoele K."/>
            <person name="Reski R."/>
            <person name="Cuming A.C."/>
            <person name="Tuskan G.A."/>
            <person name="Maumus F."/>
            <person name="Salse J."/>
            <person name="Schmutz J."/>
            <person name="Rensing S.A."/>
        </authorList>
    </citation>
    <scope>NUCLEOTIDE SEQUENCE [LARGE SCALE GENOMIC DNA]</scope>
    <source>
        <strain evidence="6 7">cv. Gransden 2004</strain>
    </source>
</reference>
<dbReference type="EMBL" id="ABEU02000004">
    <property type="protein sequence ID" value="PNR54935.1"/>
    <property type="molecule type" value="Genomic_DNA"/>
</dbReference>
<dbReference type="PANTHER" id="PTHR12143:SF19">
    <property type="entry name" value="PEPTIDE-N(4)-(N-ACETYL-BETA-GLUCOSAMINYL)ASPARAGINE AMIDASE"/>
    <property type="match status" value="1"/>
</dbReference>
<dbReference type="FunCoup" id="A0A2K1KMC5">
    <property type="interactions" value="621"/>
</dbReference>
<dbReference type="KEGG" id="ppp:112281750"/>
<dbReference type="InterPro" id="IPR002931">
    <property type="entry name" value="Transglutaminase-like"/>
</dbReference>
<dbReference type="SUPFAM" id="SSF54001">
    <property type="entry name" value="Cysteine proteinases"/>
    <property type="match status" value="1"/>
</dbReference>